<proteinExistence type="predicted"/>
<dbReference type="AlphaFoldDB" id="A0A0V0H5W7"/>
<evidence type="ECO:0000256" key="1">
    <source>
        <dbReference type="SAM" id="MobiDB-lite"/>
    </source>
</evidence>
<dbReference type="EMBL" id="GEDG01025512">
    <property type="protein sequence ID" value="JAP15200.1"/>
    <property type="molecule type" value="Transcribed_RNA"/>
</dbReference>
<protein>
    <submittedName>
        <fullName evidence="2">Putative ovule protein</fullName>
    </submittedName>
</protein>
<reference evidence="2" key="1">
    <citation type="submission" date="2015-12" db="EMBL/GenBank/DDBJ databases">
        <title>Gene expression during late stages of embryo sac development: a critical building block for successful pollen-pistil interactions.</title>
        <authorList>
            <person name="Liu Y."/>
            <person name="Joly V."/>
            <person name="Sabar M."/>
            <person name="Matton D.P."/>
        </authorList>
    </citation>
    <scope>NUCLEOTIDE SEQUENCE</scope>
</reference>
<feature type="region of interest" description="Disordered" evidence="1">
    <location>
        <begin position="15"/>
        <end position="47"/>
    </location>
</feature>
<name>A0A0V0H5W7_SOLCH</name>
<evidence type="ECO:0000313" key="2">
    <source>
        <dbReference type="EMBL" id="JAP15200.1"/>
    </source>
</evidence>
<sequence length="66" mass="7579">MFKLACFTKETFSTQKNHHTPCPFQPQPPKKQELNKTPPHMNNTKQRKIVLTLPFQSVSRLTGGLT</sequence>
<accession>A0A0V0H5W7</accession>
<organism evidence="2">
    <name type="scientific">Solanum chacoense</name>
    <name type="common">Chaco potato</name>
    <dbReference type="NCBI Taxonomy" id="4108"/>
    <lineage>
        <taxon>Eukaryota</taxon>
        <taxon>Viridiplantae</taxon>
        <taxon>Streptophyta</taxon>
        <taxon>Embryophyta</taxon>
        <taxon>Tracheophyta</taxon>
        <taxon>Spermatophyta</taxon>
        <taxon>Magnoliopsida</taxon>
        <taxon>eudicotyledons</taxon>
        <taxon>Gunneridae</taxon>
        <taxon>Pentapetalae</taxon>
        <taxon>asterids</taxon>
        <taxon>lamiids</taxon>
        <taxon>Solanales</taxon>
        <taxon>Solanaceae</taxon>
        <taxon>Solanoideae</taxon>
        <taxon>Solaneae</taxon>
        <taxon>Solanum</taxon>
    </lineage>
</organism>